<protein>
    <submittedName>
        <fullName evidence="1">Uncharacterized protein</fullName>
    </submittedName>
</protein>
<dbReference type="HOGENOM" id="CLU_3127867_0_0_1"/>
<dbReference type="Gramene" id="KQK95248">
    <property type="protein sequence ID" value="KQK95248"/>
    <property type="gene ID" value="SETIT_028486mg"/>
</dbReference>
<name>K3ZPF6_SETIT</name>
<organism evidence="1 2">
    <name type="scientific">Setaria italica</name>
    <name type="common">Foxtail millet</name>
    <name type="synonym">Panicum italicum</name>
    <dbReference type="NCBI Taxonomy" id="4555"/>
    <lineage>
        <taxon>Eukaryota</taxon>
        <taxon>Viridiplantae</taxon>
        <taxon>Streptophyta</taxon>
        <taxon>Embryophyta</taxon>
        <taxon>Tracheophyta</taxon>
        <taxon>Spermatophyta</taxon>
        <taxon>Magnoliopsida</taxon>
        <taxon>Liliopsida</taxon>
        <taxon>Poales</taxon>
        <taxon>Poaceae</taxon>
        <taxon>PACMAD clade</taxon>
        <taxon>Panicoideae</taxon>
        <taxon>Panicodae</taxon>
        <taxon>Paniceae</taxon>
        <taxon>Cenchrinae</taxon>
        <taxon>Setaria</taxon>
    </lineage>
</organism>
<dbReference type="EMBL" id="AGNK02005120">
    <property type="status" value="NOT_ANNOTATED_CDS"/>
    <property type="molecule type" value="Genomic_DNA"/>
</dbReference>
<dbReference type="AlphaFoldDB" id="K3ZPF6"/>
<keyword evidence="2" id="KW-1185">Reference proteome</keyword>
<evidence type="ECO:0000313" key="1">
    <source>
        <dbReference type="EnsemblPlants" id="KQK95248"/>
    </source>
</evidence>
<dbReference type="InParanoid" id="K3ZPF6"/>
<dbReference type="EnsemblPlants" id="KQK95248">
    <property type="protein sequence ID" value="KQK95248"/>
    <property type="gene ID" value="SETIT_028486mg"/>
</dbReference>
<reference evidence="1" key="2">
    <citation type="submission" date="2018-08" db="UniProtKB">
        <authorList>
            <consortium name="EnsemblPlants"/>
        </authorList>
    </citation>
    <scope>IDENTIFICATION</scope>
    <source>
        <strain evidence="1">Yugu1</strain>
    </source>
</reference>
<sequence length="50" mass="5721">MQGKSMVTTSKVRLDATPQAEGCVNYSIILWMLPLSLRRQVITKRIERSN</sequence>
<evidence type="ECO:0000313" key="2">
    <source>
        <dbReference type="Proteomes" id="UP000004995"/>
    </source>
</evidence>
<accession>K3ZPF6</accession>
<proteinExistence type="predicted"/>
<reference evidence="2" key="1">
    <citation type="journal article" date="2012" name="Nat. Biotechnol.">
        <title>Reference genome sequence of the model plant Setaria.</title>
        <authorList>
            <person name="Bennetzen J.L."/>
            <person name="Schmutz J."/>
            <person name="Wang H."/>
            <person name="Percifield R."/>
            <person name="Hawkins J."/>
            <person name="Pontaroli A.C."/>
            <person name="Estep M."/>
            <person name="Feng L."/>
            <person name="Vaughn J.N."/>
            <person name="Grimwood J."/>
            <person name="Jenkins J."/>
            <person name="Barry K."/>
            <person name="Lindquist E."/>
            <person name="Hellsten U."/>
            <person name="Deshpande S."/>
            <person name="Wang X."/>
            <person name="Wu X."/>
            <person name="Mitros T."/>
            <person name="Triplett J."/>
            <person name="Yang X."/>
            <person name="Ye C.Y."/>
            <person name="Mauro-Herrera M."/>
            <person name="Wang L."/>
            <person name="Li P."/>
            <person name="Sharma M."/>
            <person name="Sharma R."/>
            <person name="Ronald P.C."/>
            <person name="Panaud O."/>
            <person name="Kellogg E.A."/>
            <person name="Brutnell T.P."/>
            <person name="Doust A.N."/>
            <person name="Tuskan G.A."/>
            <person name="Rokhsar D."/>
            <person name="Devos K.M."/>
        </authorList>
    </citation>
    <scope>NUCLEOTIDE SEQUENCE [LARGE SCALE GENOMIC DNA]</scope>
    <source>
        <strain evidence="2">cv. Yugu1</strain>
    </source>
</reference>
<dbReference type="Proteomes" id="UP000004995">
    <property type="component" value="Unassembled WGS sequence"/>
</dbReference>